<sequence length="162" mass="17361">MAKILIVYYSKTGNTGQMAEFVRKGVEKEGGVRVELKKVEETGIEDLLDPEGILMGSPTYYGTMSWQIKKLLDESVKYHGKLEGKVGGAFSSAGGIGGGNETTVMNIIKALLIHGMTIPGNPKGDHYGPVAVGSPDGRSEENCMELGARTARLVKKLFPGKM</sequence>
<dbReference type="InterPro" id="IPR008254">
    <property type="entry name" value="Flavodoxin/NO_synth"/>
</dbReference>
<dbReference type="AlphaFoldDB" id="X1T9Y5"/>
<dbReference type="GO" id="GO:0003955">
    <property type="term" value="F:NAD(P)H dehydrogenase (quinone) activity"/>
    <property type="evidence" value="ECO:0007669"/>
    <property type="project" value="TreeGrafter"/>
</dbReference>
<reference evidence="2" key="1">
    <citation type="journal article" date="2014" name="Front. Microbiol.">
        <title>High frequency of phylogenetically diverse reductive dehalogenase-homologous genes in deep subseafloor sedimentary metagenomes.</title>
        <authorList>
            <person name="Kawai M."/>
            <person name="Futagami T."/>
            <person name="Toyoda A."/>
            <person name="Takaki Y."/>
            <person name="Nishi S."/>
            <person name="Hori S."/>
            <person name="Arai W."/>
            <person name="Tsubouchi T."/>
            <person name="Morono Y."/>
            <person name="Uchiyama I."/>
            <person name="Ito T."/>
            <person name="Fujiyama A."/>
            <person name="Inagaki F."/>
            <person name="Takami H."/>
        </authorList>
    </citation>
    <scope>NUCLEOTIDE SEQUENCE</scope>
    <source>
        <strain evidence="2">Expedition CK06-06</strain>
    </source>
</reference>
<name>X1T9Y5_9ZZZZ</name>
<dbReference type="PANTHER" id="PTHR30546">
    <property type="entry name" value="FLAVODOXIN-RELATED PROTEIN WRBA-RELATED"/>
    <property type="match status" value="1"/>
</dbReference>
<dbReference type="GO" id="GO:0016020">
    <property type="term" value="C:membrane"/>
    <property type="evidence" value="ECO:0007669"/>
    <property type="project" value="TreeGrafter"/>
</dbReference>
<dbReference type="GO" id="GO:0010181">
    <property type="term" value="F:FMN binding"/>
    <property type="evidence" value="ECO:0007669"/>
    <property type="project" value="InterPro"/>
</dbReference>
<dbReference type="Gene3D" id="3.40.50.360">
    <property type="match status" value="1"/>
</dbReference>
<evidence type="ECO:0000313" key="2">
    <source>
        <dbReference type="EMBL" id="GAI84360.1"/>
    </source>
</evidence>
<dbReference type="InterPro" id="IPR001226">
    <property type="entry name" value="Flavodoxin_CS"/>
</dbReference>
<dbReference type="Pfam" id="PF00258">
    <property type="entry name" value="Flavodoxin_1"/>
    <property type="match status" value="1"/>
</dbReference>
<dbReference type="InterPro" id="IPR029039">
    <property type="entry name" value="Flavoprotein-like_sf"/>
</dbReference>
<comment type="caution">
    <text evidence="2">The sequence shown here is derived from an EMBL/GenBank/DDBJ whole genome shotgun (WGS) entry which is preliminary data.</text>
</comment>
<gene>
    <name evidence="2" type="ORF">S12H4_23454</name>
</gene>
<organism evidence="2">
    <name type="scientific">marine sediment metagenome</name>
    <dbReference type="NCBI Taxonomy" id="412755"/>
    <lineage>
        <taxon>unclassified sequences</taxon>
        <taxon>metagenomes</taxon>
        <taxon>ecological metagenomes</taxon>
    </lineage>
</organism>
<proteinExistence type="predicted"/>
<accession>X1T9Y5</accession>
<feature type="domain" description="Flavodoxin-like" evidence="1">
    <location>
        <begin position="4"/>
        <end position="151"/>
    </location>
</feature>
<dbReference type="EMBL" id="BARW01012462">
    <property type="protein sequence ID" value="GAI84360.1"/>
    <property type="molecule type" value="Genomic_DNA"/>
</dbReference>
<dbReference type="GO" id="GO:0009055">
    <property type="term" value="F:electron transfer activity"/>
    <property type="evidence" value="ECO:0007669"/>
    <property type="project" value="InterPro"/>
</dbReference>
<dbReference type="PANTHER" id="PTHR30546:SF57">
    <property type="entry name" value="FLAVODOXIN FAMILY PROTEIN"/>
    <property type="match status" value="1"/>
</dbReference>
<protein>
    <recommendedName>
        <fullName evidence="1">Flavodoxin-like domain-containing protein</fullName>
    </recommendedName>
</protein>
<evidence type="ECO:0000259" key="1">
    <source>
        <dbReference type="PROSITE" id="PS50902"/>
    </source>
</evidence>
<dbReference type="PROSITE" id="PS00201">
    <property type="entry name" value="FLAVODOXIN"/>
    <property type="match status" value="1"/>
</dbReference>
<dbReference type="SUPFAM" id="SSF52218">
    <property type="entry name" value="Flavoproteins"/>
    <property type="match status" value="1"/>
</dbReference>
<dbReference type="PROSITE" id="PS50902">
    <property type="entry name" value="FLAVODOXIN_LIKE"/>
    <property type="match status" value="1"/>
</dbReference>